<dbReference type="AlphaFoldDB" id="A0A165DLS9"/>
<dbReference type="STRING" id="1353952.A0A165DLS9"/>
<dbReference type="InParanoid" id="A0A165DLS9"/>
<gene>
    <name evidence="1" type="ORF">CALCODRAFT_501517</name>
</gene>
<dbReference type="EMBL" id="KV424047">
    <property type="protein sequence ID" value="KZT53088.1"/>
    <property type="molecule type" value="Genomic_DNA"/>
</dbReference>
<sequence>MHMRACLSPISFLLRRPFLPSRPVRLWPSTVLRAPWYRHYGVFPYVPRAPDLGTMTTEPPQAADLPPAVPLMAEHILSHLPPAPRTEPLFVLLQGPQGSGKTFLCTALAGVLRAPPNDLKVAVLSIDDLYLPHAGLQKVAKQYASNPLLTGRGQPGTHDLDLGVGLFRQLKRAKPHNTTILPVFDKSLFGGEGDRSFEGVPVFGGVDVVLVEGWCTGFYPLSDEELERRFAAYKEWEGPGIPEHRLEDVRQINQFLKVYASEWWPAFRVFVQIAPEDIKYVHQWRLQQEHNMKAKNGGKGMTDEQVKAFVDRYLPGYYYFSDGVAHGHNVPPKDGEVATTPWAGRGLRVVIDRGRNVVRSETF</sequence>
<keyword evidence="1" id="KW-0378">Hydrolase</keyword>
<accession>A0A165DLS9</accession>
<dbReference type="Gene3D" id="3.40.50.300">
    <property type="entry name" value="P-loop containing nucleotide triphosphate hydrolases"/>
    <property type="match status" value="1"/>
</dbReference>
<dbReference type="InterPro" id="IPR027417">
    <property type="entry name" value="P-loop_NTPase"/>
</dbReference>
<name>A0A165DLS9_9BASI</name>
<evidence type="ECO:0000313" key="2">
    <source>
        <dbReference type="Proteomes" id="UP000076842"/>
    </source>
</evidence>
<dbReference type="SUPFAM" id="SSF52540">
    <property type="entry name" value="P-loop containing nucleoside triphosphate hydrolases"/>
    <property type="match status" value="1"/>
</dbReference>
<dbReference type="FunCoup" id="A0A165DLS9">
    <property type="interactions" value="435"/>
</dbReference>
<dbReference type="Proteomes" id="UP000076842">
    <property type="component" value="Unassembled WGS sequence"/>
</dbReference>
<keyword evidence="2" id="KW-1185">Reference proteome</keyword>
<dbReference type="GO" id="GO:0016787">
    <property type="term" value="F:hydrolase activity"/>
    <property type="evidence" value="ECO:0007669"/>
    <property type="project" value="UniProtKB-KW"/>
</dbReference>
<protein>
    <submittedName>
        <fullName evidence="1">p-loop containing nucleoside triphosphate hydrolase protein</fullName>
    </submittedName>
</protein>
<evidence type="ECO:0000313" key="1">
    <source>
        <dbReference type="EMBL" id="KZT53088.1"/>
    </source>
</evidence>
<organism evidence="1 2">
    <name type="scientific">Calocera cornea HHB12733</name>
    <dbReference type="NCBI Taxonomy" id="1353952"/>
    <lineage>
        <taxon>Eukaryota</taxon>
        <taxon>Fungi</taxon>
        <taxon>Dikarya</taxon>
        <taxon>Basidiomycota</taxon>
        <taxon>Agaricomycotina</taxon>
        <taxon>Dacrymycetes</taxon>
        <taxon>Dacrymycetales</taxon>
        <taxon>Dacrymycetaceae</taxon>
        <taxon>Calocera</taxon>
    </lineage>
</organism>
<dbReference type="PANTHER" id="PTHR10285">
    <property type="entry name" value="URIDINE KINASE"/>
    <property type="match status" value="1"/>
</dbReference>
<dbReference type="OrthoDB" id="347435at2759"/>
<reference evidence="1 2" key="1">
    <citation type="journal article" date="2016" name="Mol. Biol. Evol.">
        <title>Comparative Genomics of Early-Diverging Mushroom-Forming Fungi Provides Insights into the Origins of Lignocellulose Decay Capabilities.</title>
        <authorList>
            <person name="Nagy L.G."/>
            <person name="Riley R."/>
            <person name="Tritt A."/>
            <person name="Adam C."/>
            <person name="Daum C."/>
            <person name="Floudas D."/>
            <person name="Sun H."/>
            <person name="Yadav J.S."/>
            <person name="Pangilinan J."/>
            <person name="Larsson K.H."/>
            <person name="Matsuura K."/>
            <person name="Barry K."/>
            <person name="Labutti K."/>
            <person name="Kuo R."/>
            <person name="Ohm R.A."/>
            <person name="Bhattacharya S.S."/>
            <person name="Shirouzu T."/>
            <person name="Yoshinaga Y."/>
            <person name="Martin F.M."/>
            <person name="Grigoriev I.V."/>
            <person name="Hibbett D.S."/>
        </authorList>
    </citation>
    <scope>NUCLEOTIDE SEQUENCE [LARGE SCALE GENOMIC DNA]</scope>
    <source>
        <strain evidence="1 2">HHB12733</strain>
    </source>
</reference>
<proteinExistence type="predicted"/>